<dbReference type="SUPFAM" id="SSF46689">
    <property type="entry name" value="Homeodomain-like"/>
    <property type="match status" value="2"/>
</dbReference>
<dbReference type="Pfam" id="PF12833">
    <property type="entry name" value="HTH_18"/>
    <property type="match status" value="1"/>
</dbReference>
<dbReference type="InterPro" id="IPR018060">
    <property type="entry name" value="HTH_AraC"/>
</dbReference>
<evidence type="ECO:0000256" key="2">
    <source>
        <dbReference type="ARBA" id="ARBA00023125"/>
    </source>
</evidence>
<dbReference type="InterPro" id="IPR003313">
    <property type="entry name" value="AraC-bd"/>
</dbReference>
<dbReference type="PANTHER" id="PTHR46796:SF6">
    <property type="entry name" value="ARAC SUBFAMILY"/>
    <property type="match status" value="1"/>
</dbReference>
<dbReference type="RefSeq" id="WP_116063626.1">
    <property type="nucleotide sequence ID" value="NZ_QRDZ01000025.1"/>
</dbReference>
<evidence type="ECO:0000256" key="1">
    <source>
        <dbReference type="ARBA" id="ARBA00023015"/>
    </source>
</evidence>
<dbReference type="EMBL" id="QRDZ01000025">
    <property type="protein sequence ID" value="RED63509.1"/>
    <property type="molecule type" value="Genomic_DNA"/>
</dbReference>
<dbReference type="PANTHER" id="PTHR46796">
    <property type="entry name" value="HTH-TYPE TRANSCRIPTIONAL ACTIVATOR RHAS-RELATED"/>
    <property type="match status" value="1"/>
</dbReference>
<dbReference type="Gene3D" id="1.10.10.60">
    <property type="entry name" value="Homeodomain-like"/>
    <property type="match status" value="2"/>
</dbReference>
<dbReference type="InterPro" id="IPR050204">
    <property type="entry name" value="AraC_XylS_family_regulators"/>
</dbReference>
<sequence length="291" mass="34024">MYDLGELIAEKPIVPYIRECDYAVRKSWVMPERRLLDYLLVYVQDGRCRFKVDGIDYNFRDGDFCLIQPGSLNLLEGLTDTVTPFAHMDIFYQPEREQSFPTRAGQIDLSPYSNLLQPRLNDVYGIEVPVRLQPQHPVKFRDTFLHLVECWQHREPLMQLKAQHAATELVMAVIEEHQAVHQPMRPSPQSFNWIMPYLSLHLDEPLSIREMAKRANLSPSRFSALFRQRFGMAPYQYLLELRVSHAKELIETTELSQEEIASYCGFANIHHFSKAFKKKTGRPPGAFRRLR</sequence>
<dbReference type="InterPro" id="IPR009057">
    <property type="entry name" value="Homeodomain-like_sf"/>
</dbReference>
<dbReference type="PROSITE" id="PS01124">
    <property type="entry name" value="HTH_ARAC_FAMILY_2"/>
    <property type="match status" value="1"/>
</dbReference>
<reference evidence="5 6" key="1">
    <citation type="submission" date="2018-07" db="EMBL/GenBank/DDBJ databases">
        <title>Genomic Encyclopedia of Type Strains, Phase III (KMG-III): the genomes of soil and plant-associated and newly described type strains.</title>
        <authorList>
            <person name="Whitman W."/>
        </authorList>
    </citation>
    <scope>NUCLEOTIDE SEQUENCE [LARGE SCALE GENOMIC DNA]</scope>
    <source>
        <strain evidence="5 6">CECT 7287</strain>
    </source>
</reference>
<keyword evidence="3" id="KW-0804">Transcription</keyword>
<comment type="caution">
    <text evidence="5">The sequence shown here is derived from an EMBL/GenBank/DDBJ whole genome shotgun (WGS) entry which is preliminary data.</text>
</comment>
<keyword evidence="1" id="KW-0805">Transcription regulation</keyword>
<dbReference type="Proteomes" id="UP000256977">
    <property type="component" value="Unassembled WGS sequence"/>
</dbReference>
<dbReference type="GO" id="GO:0043565">
    <property type="term" value="F:sequence-specific DNA binding"/>
    <property type="evidence" value="ECO:0007669"/>
    <property type="project" value="InterPro"/>
</dbReference>
<keyword evidence="2" id="KW-0238">DNA-binding</keyword>
<evidence type="ECO:0000259" key="4">
    <source>
        <dbReference type="PROSITE" id="PS01124"/>
    </source>
</evidence>
<dbReference type="InterPro" id="IPR037923">
    <property type="entry name" value="HTH-like"/>
</dbReference>
<dbReference type="GO" id="GO:0003700">
    <property type="term" value="F:DNA-binding transcription factor activity"/>
    <property type="evidence" value="ECO:0007669"/>
    <property type="project" value="InterPro"/>
</dbReference>
<evidence type="ECO:0000256" key="3">
    <source>
        <dbReference type="ARBA" id="ARBA00023163"/>
    </source>
</evidence>
<feature type="domain" description="HTH araC/xylS-type" evidence="4">
    <location>
        <begin position="192"/>
        <end position="290"/>
    </location>
</feature>
<dbReference type="OrthoDB" id="249627at2"/>
<dbReference type="SMART" id="SM00342">
    <property type="entry name" value="HTH_ARAC"/>
    <property type="match status" value="1"/>
</dbReference>
<dbReference type="AlphaFoldDB" id="A0A3D9IPS4"/>
<protein>
    <submittedName>
        <fullName evidence="5">AraC-like protein</fullName>
    </submittedName>
</protein>
<name>A0A3D9IPS4_9BACL</name>
<dbReference type="SUPFAM" id="SSF51215">
    <property type="entry name" value="Regulatory protein AraC"/>
    <property type="match status" value="1"/>
</dbReference>
<evidence type="ECO:0000313" key="6">
    <source>
        <dbReference type="Proteomes" id="UP000256977"/>
    </source>
</evidence>
<evidence type="ECO:0000313" key="5">
    <source>
        <dbReference type="EMBL" id="RED63509.1"/>
    </source>
</evidence>
<organism evidence="5 6">
    <name type="scientific">Cohnella phaseoli</name>
    <dbReference type="NCBI Taxonomy" id="456490"/>
    <lineage>
        <taxon>Bacteria</taxon>
        <taxon>Bacillati</taxon>
        <taxon>Bacillota</taxon>
        <taxon>Bacilli</taxon>
        <taxon>Bacillales</taxon>
        <taxon>Paenibacillaceae</taxon>
        <taxon>Cohnella</taxon>
    </lineage>
</organism>
<dbReference type="Pfam" id="PF02311">
    <property type="entry name" value="AraC_binding"/>
    <property type="match status" value="1"/>
</dbReference>
<keyword evidence="6" id="KW-1185">Reference proteome</keyword>
<gene>
    <name evidence="5" type="ORF">DFP98_12556</name>
</gene>
<accession>A0A3D9IPS4</accession>
<proteinExistence type="predicted"/>